<dbReference type="CDD" id="cd12087">
    <property type="entry name" value="TM_EGFR-like"/>
    <property type="match status" value="1"/>
</dbReference>
<feature type="region of interest" description="Disordered" evidence="5">
    <location>
        <begin position="220"/>
        <end position="254"/>
    </location>
</feature>
<organism evidence="7 8">
    <name type="scientific">Uncinula necator</name>
    <name type="common">Grape powdery mildew</name>
    <dbReference type="NCBI Taxonomy" id="52586"/>
    <lineage>
        <taxon>Eukaryota</taxon>
        <taxon>Fungi</taxon>
        <taxon>Dikarya</taxon>
        <taxon>Ascomycota</taxon>
        <taxon>Pezizomycotina</taxon>
        <taxon>Leotiomycetes</taxon>
        <taxon>Erysiphales</taxon>
        <taxon>Erysiphaceae</taxon>
        <taxon>Erysiphe</taxon>
    </lineage>
</organism>
<feature type="compositionally biased region" description="Polar residues" evidence="5">
    <location>
        <begin position="64"/>
        <end position="80"/>
    </location>
</feature>
<feature type="compositionally biased region" description="Polar residues" evidence="5">
    <location>
        <begin position="375"/>
        <end position="396"/>
    </location>
</feature>
<evidence type="ECO:0000256" key="6">
    <source>
        <dbReference type="SAM" id="Phobius"/>
    </source>
</evidence>
<comment type="subcellular location">
    <subcellularLocation>
        <location evidence="1">Membrane</location>
        <topology evidence="1">Single-pass membrane protein</topology>
    </subcellularLocation>
</comment>
<evidence type="ECO:0000313" key="8">
    <source>
        <dbReference type="Proteomes" id="UP000030854"/>
    </source>
</evidence>
<keyword evidence="4 6" id="KW-0472">Membrane</keyword>
<name>A0A0B1P9Y6_UNCNE</name>
<feature type="compositionally biased region" description="Polar residues" evidence="5">
    <location>
        <begin position="447"/>
        <end position="457"/>
    </location>
</feature>
<feature type="compositionally biased region" description="Polar residues" evidence="5">
    <location>
        <begin position="175"/>
        <end position="194"/>
    </location>
</feature>
<keyword evidence="2 6" id="KW-0812">Transmembrane</keyword>
<dbReference type="PRINTS" id="PR01217">
    <property type="entry name" value="PRICHEXTENSN"/>
</dbReference>
<feature type="region of interest" description="Disordered" evidence="5">
    <location>
        <begin position="372"/>
        <end position="457"/>
    </location>
</feature>
<dbReference type="OMA" id="FDEHNPE"/>
<dbReference type="GO" id="GO:0016020">
    <property type="term" value="C:membrane"/>
    <property type="evidence" value="ECO:0007669"/>
    <property type="project" value="UniProtKB-SubCell"/>
</dbReference>
<evidence type="ECO:0000256" key="3">
    <source>
        <dbReference type="ARBA" id="ARBA00022989"/>
    </source>
</evidence>
<accession>A0A0B1P9Y6</accession>
<evidence type="ECO:0000256" key="1">
    <source>
        <dbReference type="ARBA" id="ARBA00004167"/>
    </source>
</evidence>
<protein>
    <submittedName>
        <fullName evidence="7">Putative transmembrane alpha-helix domain-containing protein</fullName>
    </submittedName>
</protein>
<evidence type="ECO:0000256" key="5">
    <source>
        <dbReference type="SAM" id="MobiDB-lite"/>
    </source>
</evidence>
<dbReference type="InterPro" id="IPR051694">
    <property type="entry name" value="Immunoregulatory_rcpt-like"/>
</dbReference>
<reference evidence="7 8" key="1">
    <citation type="journal article" date="2014" name="BMC Genomics">
        <title>Adaptive genomic structural variation in the grape powdery mildew pathogen, Erysiphe necator.</title>
        <authorList>
            <person name="Jones L."/>
            <person name="Riaz S."/>
            <person name="Morales-Cruz A."/>
            <person name="Amrine K.C."/>
            <person name="McGuire B."/>
            <person name="Gubler W.D."/>
            <person name="Walker M.A."/>
            <person name="Cantu D."/>
        </authorList>
    </citation>
    <scope>NUCLEOTIDE SEQUENCE [LARGE SCALE GENOMIC DNA]</scope>
    <source>
        <strain evidence="8">c</strain>
    </source>
</reference>
<keyword evidence="3 6" id="KW-1133">Transmembrane helix</keyword>
<dbReference type="HOGENOM" id="CLU_042190_0_0_1"/>
<gene>
    <name evidence="7" type="ORF">EV44_g1114</name>
</gene>
<dbReference type="PANTHER" id="PTHR15549">
    <property type="entry name" value="PAIRED IMMUNOGLOBULIN-LIKE TYPE 2 RECEPTOR"/>
    <property type="match status" value="1"/>
</dbReference>
<feature type="compositionally biased region" description="Pro residues" evidence="5">
    <location>
        <begin position="108"/>
        <end position="120"/>
    </location>
</feature>
<feature type="region of interest" description="Disordered" evidence="5">
    <location>
        <begin position="52"/>
        <end position="194"/>
    </location>
</feature>
<feature type="region of interest" description="Disordered" evidence="5">
    <location>
        <begin position="478"/>
        <end position="501"/>
    </location>
</feature>
<dbReference type="Proteomes" id="UP000030854">
    <property type="component" value="Unassembled WGS sequence"/>
</dbReference>
<proteinExistence type="predicted"/>
<feature type="compositionally biased region" description="Pro residues" evidence="5">
    <location>
        <begin position="127"/>
        <end position="156"/>
    </location>
</feature>
<evidence type="ECO:0000256" key="2">
    <source>
        <dbReference type="ARBA" id="ARBA00022692"/>
    </source>
</evidence>
<feature type="compositionally biased region" description="Polar residues" evidence="5">
    <location>
        <begin position="491"/>
        <end position="501"/>
    </location>
</feature>
<keyword evidence="8" id="KW-1185">Reference proteome</keyword>
<comment type="caution">
    <text evidence="7">The sequence shown here is derived from an EMBL/GenBank/DDBJ whole genome shotgun (WGS) entry which is preliminary data.</text>
</comment>
<feature type="transmembrane region" description="Helical" evidence="6">
    <location>
        <begin position="261"/>
        <end position="283"/>
    </location>
</feature>
<evidence type="ECO:0000256" key="4">
    <source>
        <dbReference type="ARBA" id="ARBA00023136"/>
    </source>
</evidence>
<sequence length="501" mass="52783">MSPCIAASEIISESSIPLKLCRRNYTNDTNMASYRPSIEPINSQYVMSNATSTNAHVAPPEVAPTSSSMTAASETLAPTTTPSPNPAQPATTSSTVPLTTVPNTSPNTSPPPASPTPDQPPSNTQGPNPPQSPSPNPSPNPAPNPSPNPSPKPPVSPTDQPTQPTDPPPPKSTPGQHSDTTITKTQVTPENTAAPSFVTVTLSPTSPGGSSIVTIIQTSTHAGNPGSKSASSQSSSPTSTPELQRDPSDGSNNGLSGGTKIAVAVIIPLLAVTLFVLAALFMFRRRKQRKHAEELRRKEVEEYGYNPNQDPTFPVIESLDGNNPQEMREENAGYRGWGATAPVPGRINSNKMSPNSNPATVAGIGIAYSEGESPTHGTISDTKSDNPLISELNGSNNERHQLGNMGPTVKGNDNGNINRGNSNASSSYSAANRSDESGEINGRYYGQQYSPENYSGLQNNATTRVEMPAQPIIRDVQARRNTRIESPSHFPPQSTGISQNF</sequence>
<feature type="compositionally biased region" description="Low complexity" evidence="5">
    <location>
        <begin position="89"/>
        <end position="107"/>
    </location>
</feature>
<feature type="compositionally biased region" description="Low complexity" evidence="5">
    <location>
        <begin position="411"/>
        <end position="432"/>
    </location>
</feature>
<dbReference type="AlphaFoldDB" id="A0A0B1P9Y6"/>
<dbReference type="EMBL" id="JNVN01001022">
    <property type="protein sequence ID" value="KHJ34150.1"/>
    <property type="molecule type" value="Genomic_DNA"/>
</dbReference>
<dbReference type="GO" id="GO:0071944">
    <property type="term" value="C:cell periphery"/>
    <property type="evidence" value="ECO:0007669"/>
    <property type="project" value="UniProtKB-ARBA"/>
</dbReference>
<evidence type="ECO:0000313" key="7">
    <source>
        <dbReference type="EMBL" id="KHJ34150.1"/>
    </source>
</evidence>
<feature type="compositionally biased region" description="Low complexity" evidence="5">
    <location>
        <begin position="227"/>
        <end position="239"/>
    </location>
</feature>